<keyword evidence="1" id="KW-1133">Transmembrane helix</keyword>
<dbReference type="AlphaFoldDB" id="A0A6J6JWX6"/>
<gene>
    <name evidence="2" type="ORF">UFOPK2086_01062</name>
</gene>
<organism evidence="2">
    <name type="scientific">freshwater metagenome</name>
    <dbReference type="NCBI Taxonomy" id="449393"/>
    <lineage>
        <taxon>unclassified sequences</taxon>
        <taxon>metagenomes</taxon>
        <taxon>ecological metagenomes</taxon>
    </lineage>
</organism>
<keyword evidence="1" id="KW-0812">Transmembrane</keyword>
<protein>
    <submittedName>
        <fullName evidence="2">Unannotated protein</fullName>
    </submittedName>
</protein>
<accession>A0A6J6JWX6</accession>
<feature type="transmembrane region" description="Helical" evidence="1">
    <location>
        <begin position="58"/>
        <end position="79"/>
    </location>
</feature>
<proteinExistence type="predicted"/>
<evidence type="ECO:0000256" key="1">
    <source>
        <dbReference type="SAM" id="Phobius"/>
    </source>
</evidence>
<sequence length="80" mass="8914">MPWCEPCARYLAPSAMTDRGACPDCGEHLETPSVSGRLAPEELDLKKLAGLDGEKIPWHFKLLVSLLCLYLGWRVVVLFV</sequence>
<reference evidence="2" key="1">
    <citation type="submission" date="2020-05" db="EMBL/GenBank/DDBJ databases">
        <authorList>
            <person name="Chiriac C."/>
            <person name="Salcher M."/>
            <person name="Ghai R."/>
            <person name="Kavagutti S V."/>
        </authorList>
    </citation>
    <scope>NUCLEOTIDE SEQUENCE</scope>
</reference>
<name>A0A6J6JWX6_9ZZZZ</name>
<dbReference type="EMBL" id="CAEZVQ010000165">
    <property type="protein sequence ID" value="CAB4641857.1"/>
    <property type="molecule type" value="Genomic_DNA"/>
</dbReference>
<evidence type="ECO:0000313" key="2">
    <source>
        <dbReference type="EMBL" id="CAB4641857.1"/>
    </source>
</evidence>
<keyword evidence="1" id="KW-0472">Membrane</keyword>